<dbReference type="Proteomes" id="UP001642540">
    <property type="component" value="Unassembled WGS sequence"/>
</dbReference>
<comment type="caution">
    <text evidence="2">The sequence shown here is derived from an EMBL/GenBank/DDBJ whole genome shotgun (WGS) entry which is preliminary data.</text>
</comment>
<organism evidence="2 3">
    <name type="scientific">Orchesella dallaii</name>
    <dbReference type="NCBI Taxonomy" id="48710"/>
    <lineage>
        <taxon>Eukaryota</taxon>
        <taxon>Metazoa</taxon>
        <taxon>Ecdysozoa</taxon>
        <taxon>Arthropoda</taxon>
        <taxon>Hexapoda</taxon>
        <taxon>Collembola</taxon>
        <taxon>Entomobryomorpha</taxon>
        <taxon>Entomobryoidea</taxon>
        <taxon>Orchesellidae</taxon>
        <taxon>Orchesellinae</taxon>
        <taxon>Orchesella</taxon>
    </lineage>
</organism>
<evidence type="ECO:0000313" key="2">
    <source>
        <dbReference type="EMBL" id="CAL8071558.1"/>
    </source>
</evidence>
<keyword evidence="3" id="KW-1185">Reference proteome</keyword>
<sequence>MCICSFSVPLLMLFIDFKSKVVGKWMYFKLAKNPDVLSNVIKQFAIHEQVYKPRFANCYDCYASCYDWILQFTPPNSANAVSCFCNRGLCINVHYAAMKNLLNSPQVSNKCCMQV</sequence>
<proteinExistence type="predicted"/>
<keyword evidence="1" id="KW-0732">Signal</keyword>
<gene>
    <name evidence="2" type="ORF">ODALV1_LOCUS1771</name>
</gene>
<evidence type="ECO:0000256" key="1">
    <source>
        <dbReference type="SAM" id="SignalP"/>
    </source>
</evidence>
<protein>
    <recommendedName>
        <fullName evidence="4">Secreted protein</fullName>
    </recommendedName>
</protein>
<reference evidence="2 3" key="1">
    <citation type="submission" date="2024-08" db="EMBL/GenBank/DDBJ databases">
        <authorList>
            <person name="Cucini C."/>
            <person name="Frati F."/>
        </authorList>
    </citation>
    <scope>NUCLEOTIDE SEQUENCE [LARGE SCALE GENOMIC DNA]</scope>
</reference>
<evidence type="ECO:0000313" key="3">
    <source>
        <dbReference type="Proteomes" id="UP001642540"/>
    </source>
</evidence>
<feature type="chain" id="PRO_5046336315" description="Secreted protein" evidence="1">
    <location>
        <begin position="24"/>
        <end position="115"/>
    </location>
</feature>
<dbReference type="EMBL" id="CAXLJM020000006">
    <property type="protein sequence ID" value="CAL8071558.1"/>
    <property type="molecule type" value="Genomic_DNA"/>
</dbReference>
<name>A0ABP1PMW2_9HEXA</name>
<feature type="signal peptide" evidence="1">
    <location>
        <begin position="1"/>
        <end position="23"/>
    </location>
</feature>
<accession>A0ABP1PMW2</accession>
<evidence type="ECO:0008006" key="4">
    <source>
        <dbReference type="Google" id="ProtNLM"/>
    </source>
</evidence>